<dbReference type="PANTHER" id="PTHR43537:SF5">
    <property type="entry name" value="UXU OPERON TRANSCRIPTIONAL REGULATOR"/>
    <property type="match status" value="1"/>
</dbReference>
<dbReference type="InterPro" id="IPR036390">
    <property type="entry name" value="WH_DNA-bd_sf"/>
</dbReference>
<dbReference type="PROSITE" id="PS50949">
    <property type="entry name" value="HTH_GNTR"/>
    <property type="match status" value="1"/>
</dbReference>
<organism evidence="5 6">
    <name type="scientific">Rubritalea tangerina</name>
    <dbReference type="NCBI Taxonomy" id="430798"/>
    <lineage>
        <taxon>Bacteria</taxon>
        <taxon>Pseudomonadati</taxon>
        <taxon>Verrucomicrobiota</taxon>
        <taxon>Verrucomicrobiia</taxon>
        <taxon>Verrucomicrobiales</taxon>
        <taxon>Rubritaleaceae</taxon>
        <taxon>Rubritalea</taxon>
    </lineage>
</organism>
<dbReference type="PANTHER" id="PTHR43537">
    <property type="entry name" value="TRANSCRIPTIONAL REGULATOR, GNTR FAMILY"/>
    <property type="match status" value="1"/>
</dbReference>
<proteinExistence type="predicted"/>
<comment type="caution">
    <text evidence="5">The sequence shown here is derived from an EMBL/GenBank/DDBJ whole genome shotgun (WGS) entry which is preliminary data.</text>
</comment>
<name>A0ABW4Z7B6_9BACT</name>
<protein>
    <submittedName>
        <fullName evidence="5">FadR/GntR family transcriptional regulator</fullName>
    </submittedName>
</protein>
<evidence type="ECO:0000313" key="6">
    <source>
        <dbReference type="Proteomes" id="UP001597389"/>
    </source>
</evidence>
<dbReference type="InterPro" id="IPR000524">
    <property type="entry name" value="Tscrpt_reg_HTH_GntR"/>
</dbReference>
<keyword evidence="2" id="KW-0238">DNA-binding</keyword>
<sequence length="242" mass="26630">MSKDRIPAAVRQAPLSEGVEQKLEQRILSGEWEEGFKLPSEGKLCEEFGVSRTAVREALRELRGRGIIETVNGSGSYVSGGNLEMVSKAMTAYSSLATDSKAASDLMEFRILIEGAALGRLARSKRNKATRLQRLTDILEAMEQESDPTEFGRLDSRFHLSILETCNNAFINMIGQTLYAHYQRCIGEAHAVATEGMRKDTLTEHAAIVEAIRNEDADAAREALEEHLTAAAERSEMLGIGQ</sequence>
<dbReference type="EMBL" id="JBHUJB010000014">
    <property type="protein sequence ID" value="MFD2157873.1"/>
    <property type="molecule type" value="Genomic_DNA"/>
</dbReference>
<dbReference type="CDD" id="cd07377">
    <property type="entry name" value="WHTH_GntR"/>
    <property type="match status" value="1"/>
</dbReference>
<evidence type="ECO:0000259" key="4">
    <source>
        <dbReference type="PROSITE" id="PS50949"/>
    </source>
</evidence>
<reference evidence="6" key="1">
    <citation type="journal article" date="2019" name="Int. J. Syst. Evol. Microbiol.">
        <title>The Global Catalogue of Microorganisms (GCM) 10K type strain sequencing project: providing services to taxonomists for standard genome sequencing and annotation.</title>
        <authorList>
            <consortium name="The Broad Institute Genomics Platform"/>
            <consortium name="The Broad Institute Genome Sequencing Center for Infectious Disease"/>
            <person name="Wu L."/>
            <person name="Ma J."/>
        </authorList>
    </citation>
    <scope>NUCLEOTIDE SEQUENCE [LARGE SCALE GENOMIC DNA]</scope>
    <source>
        <strain evidence="6">CCUG 57942</strain>
    </source>
</reference>
<dbReference type="SMART" id="SM00345">
    <property type="entry name" value="HTH_GNTR"/>
    <property type="match status" value="1"/>
</dbReference>
<dbReference type="InterPro" id="IPR008920">
    <property type="entry name" value="TF_FadR/GntR_C"/>
</dbReference>
<keyword evidence="3" id="KW-0804">Transcription</keyword>
<dbReference type="InterPro" id="IPR011711">
    <property type="entry name" value="GntR_C"/>
</dbReference>
<dbReference type="PRINTS" id="PR00035">
    <property type="entry name" value="HTHGNTR"/>
</dbReference>
<dbReference type="Proteomes" id="UP001597389">
    <property type="component" value="Unassembled WGS sequence"/>
</dbReference>
<evidence type="ECO:0000256" key="3">
    <source>
        <dbReference type="ARBA" id="ARBA00023163"/>
    </source>
</evidence>
<dbReference type="Pfam" id="PF07729">
    <property type="entry name" value="FCD"/>
    <property type="match status" value="1"/>
</dbReference>
<evidence type="ECO:0000313" key="5">
    <source>
        <dbReference type="EMBL" id="MFD2157873.1"/>
    </source>
</evidence>
<dbReference type="InterPro" id="IPR036388">
    <property type="entry name" value="WH-like_DNA-bd_sf"/>
</dbReference>
<gene>
    <name evidence="5" type="ORF">ACFSW8_03055</name>
</gene>
<dbReference type="SMART" id="SM00895">
    <property type="entry name" value="FCD"/>
    <property type="match status" value="1"/>
</dbReference>
<dbReference type="Gene3D" id="1.20.120.530">
    <property type="entry name" value="GntR ligand-binding domain-like"/>
    <property type="match status" value="1"/>
</dbReference>
<keyword evidence="6" id="KW-1185">Reference proteome</keyword>
<accession>A0ABW4Z7B6</accession>
<evidence type="ECO:0000256" key="2">
    <source>
        <dbReference type="ARBA" id="ARBA00023125"/>
    </source>
</evidence>
<dbReference type="SUPFAM" id="SSF48008">
    <property type="entry name" value="GntR ligand-binding domain-like"/>
    <property type="match status" value="1"/>
</dbReference>
<dbReference type="SUPFAM" id="SSF46785">
    <property type="entry name" value="Winged helix' DNA-binding domain"/>
    <property type="match status" value="1"/>
</dbReference>
<dbReference type="Gene3D" id="1.10.10.10">
    <property type="entry name" value="Winged helix-like DNA-binding domain superfamily/Winged helix DNA-binding domain"/>
    <property type="match status" value="1"/>
</dbReference>
<evidence type="ECO:0000256" key="1">
    <source>
        <dbReference type="ARBA" id="ARBA00023015"/>
    </source>
</evidence>
<dbReference type="RefSeq" id="WP_377088291.1">
    <property type="nucleotide sequence ID" value="NZ_JBHSJL010000014.1"/>
</dbReference>
<keyword evidence="1" id="KW-0805">Transcription regulation</keyword>
<dbReference type="Pfam" id="PF00392">
    <property type="entry name" value="GntR"/>
    <property type="match status" value="1"/>
</dbReference>
<feature type="domain" description="HTH gntR-type" evidence="4">
    <location>
        <begin position="13"/>
        <end position="81"/>
    </location>
</feature>